<keyword evidence="8" id="KW-1185">Reference proteome</keyword>
<feature type="domain" description="Cullin family profile" evidence="6">
    <location>
        <begin position="389"/>
        <end position="615"/>
    </location>
</feature>
<evidence type="ECO:0000313" key="8">
    <source>
        <dbReference type="Proteomes" id="UP001530293"/>
    </source>
</evidence>
<dbReference type="Gene3D" id="3.30.230.130">
    <property type="entry name" value="Cullin, Chain C, Domain 2"/>
    <property type="match status" value="1"/>
</dbReference>
<dbReference type="SMART" id="SM00182">
    <property type="entry name" value="CULLIN"/>
    <property type="match status" value="1"/>
</dbReference>
<evidence type="ECO:0000313" key="7">
    <source>
        <dbReference type="EMBL" id="KAL3769633.1"/>
    </source>
</evidence>
<dbReference type="InterPro" id="IPR036388">
    <property type="entry name" value="WH-like_DNA-bd_sf"/>
</dbReference>
<dbReference type="Proteomes" id="UP001530293">
    <property type="component" value="Unassembled WGS sequence"/>
</dbReference>
<dbReference type="Gene3D" id="1.20.1310.10">
    <property type="entry name" value="Cullin Repeats"/>
    <property type="match status" value="4"/>
</dbReference>
<evidence type="ECO:0000256" key="5">
    <source>
        <dbReference type="RuleBase" id="RU003829"/>
    </source>
</evidence>
<dbReference type="Gene3D" id="1.10.10.10">
    <property type="entry name" value="Winged helix-like DNA-binding domain superfamily/Winged helix DNA-binding domain"/>
    <property type="match status" value="1"/>
</dbReference>
<dbReference type="InterPro" id="IPR019559">
    <property type="entry name" value="Cullin_neddylation_domain"/>
</dbReference>
<dbReference type="Pfam" id="PF26557">
    <property type="entry name" value="Cullin_AB"/>
    <property type="match status" value="1"/>
</dbReference>
<dbReference type="InterPro" id="IPR045093">
    <property type="entry name" value="Cullin"/>
</dbReference>
<dbReference type="AlphaFoldDB" id="A0ABD3N0L4"/>
<dbReference type="InterPro" id="IPR001373">
    <property type="entry name" value="Cullin_N"/>
</dbReference>
<dbReference type="InterPro" id="IPR059120">
    <property type="entry name" value="Cullin-like_AB"/>
</dbReference>
<evidence type="ECO:0000256" key="3">
    <source>
        <dbReference type="ARBA" id="ARBA00022843"/>
    </source>
</evidence>
<proteinExistence type="inferred from homology"/>
<dbReference type="SUPFAM" id="SSF46785">
    <property type="entry name" value="Winged helix' DNA-binding domain"/>
    <property type="match status" value="1"/>
</dbReference>
<dbReference type="InterPro" id="IPR036317">
    <property type="entry name" value="Cullin_homology_sf"/>
</dbReference>
<accession>A0ABD3N0L4</accession>
<dbReference type="InterPro" id="IPR036390">
    <property type="entry name" value="WH_DNA-bd_sf"/>
</dbReference>
<dbReference type="InterPro" id="IPR016158">
    <property type="entry name" value="Cullin_homology"/>
</dbReference>
<dbReference type="InterPro" id="IPR016159">
    <property type="entry name" value="Cullin_repeat-like_dom_sf"/>
</dbReference>
<organism evidence="7 8">
    <name type="scientific">Discostella pseudostelligera</name>
    <dbReference type="NCBI Taxonomy" id="259834"/>
    <lineage>
        <taxon>Eukaryota</taxon>
        <taxon>Sar</taxon>
        <taxon>Stramenopiles</taxon>
        <taxon>Ochrophyta</taxon>
        <taxon>Bacillariophyta</taxon>
        <taxon>Coscinodiscophyceae</taxon>
        <taxon>Thalassiosirophycidae</taxon>
        <taxon>Stephanodiscales</taxon>
        <taxon>Stephanodiscaceae</taxon>
        <taxon>Discostella</taxon>
    </lineage>
</organism>
<dbReference type="Pfam" id="PF00888">
    <property type="entry name" value="Cullin"/>
    <property type="match status" value="1"/>
</dbReference>
<dbReference type="SMART" id="SM00884">
    <property type="entry name" value="Cullin_Nedd8"/>
    <property type="match status" value="1"/>
</dbReference>
<dbReference type="SUPFAM" id="SSF74788">
    <property type="entry name" value="Cullin repeat-like"/>
    <property type="match status" value="1"/>
</dbReference>
<comment type="similarity">
    <text evidence="1 4 5">Belongs to the cullin family.</text>
</comment>
<keyword evidence="3" id="KW-0832">Ubl conjugation</keyword>
<evidence type="ECO:0000259" key="6">
    <source>
        <dbReference type="PROSITE" id="PS50069"/>
    </source>
</evidence>
<sequence>MANQNSNIIQLEDGWNNVLKKGAIDVLERTLDDGFGTSFEPKEYIRIYTACYDMCTQRSPYNWSRDLYIRHGETIETYLRNTVLPALQDKTGQGGTILLNEVKHRWSNHQIMNKWLKKFFTYLDRYYVKHHSLPTLEQAGLQLFKTEIYQNCKENTTSAIISLIDEERDGEIIDKTLVKCIVELYESMGMGSLEAYTSDLETPLLEATRAYYGRKREEWIAKDSTPDYLIKAEKALGEEKVRVAEYLNPASEPRIRAVVEDEILQKVQMNLLEKEGSGCSVLLANDKTEDLRRMFQIFSRLENGLVPMALIVEKFITSQGEACIEKRQARLESGEKEKNDDPEFVKSLIDLHEKYLGVIRETFNSHHLFQKALKNSFEEIVNAEVGQFTNAELMSTFCDRILKSGGEKLSETEVEQSLDKIVQLFSFLTDKDLFAEIYRNQLAKRLLNQRSASDDAEKAMIAKLKVQCGTQFTSKMEGMLNDLAIGAEQKNEFDQRMEAQDTKLSFGVQVLTIGNWPSYPAPEVAIPPQMSKCMELFEVWHDAKHTKRRLKWVHSLGTANVRAIYGKKSYDLQVTTLQAVVLDVFNDGKTYLFTELKEKLNLEDVTLKPIMHSLSCGKQKILTKSPAGNKINSTDTFCANAKFSCNMRKIRIPVATVESSHNKLRVEEDRSVAIEAAIVRIMKARKTLAHQQLVAEVLSQLAFFKPQPRIIKKRIEDLIDREYLERSSENSQQYNVEQALECVEDGRVQYVSTAMSNNLTALPINHAGIILNDVTSLYLPMFGHEPRSYIASPDVHAPLDGNTSSMAKLHQSIKDFAHWISSFVASRNSPTFNSPNSTIPCRNRRNSTTGYPQLANILLTMRYLPSLTTSLTSEYGPE</sequence>
<evidence type="ECO:0000256" key="2">
    <source>
        <dbReference type="ARBA" id="ARBA00022499"/>
    </source>
</evidence>
<dbReference type="Pfam" id="PF10557">
    <property type="entry name" value="Cullin_Nedd8"/>
    <property type="match status" value="1"/>
</dbReference>
<gene>
    <name evidence="7" type="ORF">ACHAWU_010237</name>
</gene>
<keyword evidence="2" id="KW-1017">Isopeptide bond</keyword>
<dbReference type="EMBL" id="JALLBG020000053">
    <property type="protein sequence ID" value="KAL3769633.1"/>
    <property type="molecule type" value="Genomic_DNA"/>
</dbReference>
<evidence type="ECO:0000256" key="1">
    <source>
        <dbReference type="ARBA" id="ARBA00006019"/>
    </source>
</evidence>
<name>A0ABD3N0L4_9STRA</name>
<dbReference type="FunFam" id="1.10.10.10:FF:000014">
    <property type="entry name" value="Cullin 1"/>
    <property type="match status" value="1"/>
</dbReference>
<protein>
    <recommendedName>
        <fullName evidence="6">Cullin family profile domain-containing protein</fullName>
    </recommendedName>
</protein>
<comment type="caution">
    <text evidence="7">The sequence shown here is derived from an EMBL/GenBank/DDBJ whole genome shotgun (WGS) entry which is preliminary data.</text>
</comment>
<dbReference type="PROSITE" id="PS50069">
    <property type="entry name" value="CULLIN_2"/>
    <property type="match status" value="1"/>
</dbReference>
<dbReference type="SUPFAM" id="SSF75632">
    <property type="entry name" value="Cullin homology domain"/>
    <property type="match status" value="1"/>
</dbReference>
<reference evidence="7 8" key="1">
    <citation type="submission" date="2024-10" db="EMBL/GenBank/DDBJ databases">
        <title>Updated reference genomes for cyclostephanoid diatoms.</title>
        <authorList>
            <person name="Roberts W.R."/>
            <person name="Alverson A.J."/>
        </authorList>
    </citation>
    <scope>NUCLEOTIDE SEQUENCE [LARGE SCALE GENOMIC DNA]</scope>
    <source>
        <strain evidence="7 8">AJA232-27</strain>
    </source>
</reference>
<evidence type="ECO:0000256" key="4">
    <source>
        <dbReference type="PROSITE-ProRule" id="PRU00330"/>
    </source>
</evidence>
<dbReference type="FunFam" id="1.20.1310.10:FF:000001">
    <property type="entry name" value="Cullin 3"/>
    <property type="match status" value="1"/>
</dbReference>
<dbReference type="PANTHER" id="PTHR11932">
    <property type="entry name" value="CULLIN"/>
    <property type="match status" value="1"/>
</dbReference>
<dbReference type="FunFam" id="1.20.1310.10:FF:000002">
    <property type="entry name" value="cullin-3 isoform X1"/>
    <property type="match status" value="1"/>
</dbReference>